<gene>
    <name evidence="2" type="ORF">LAZ67_2005754</name>
</gene>
<dbReference type="Proteomes" id="UP001235939">
    <property type="component" value="Chromosome 02"/>
</dbReference>
<name>A0ABY6K4M5_9ARAC</name>
<dbReference type="InterPro" id="IPR053134">
    <property type="entry name" value="RNA-dir_DNA_polymerase"/>
</dbReference>
<sequence length="241" mass="28491">MRKVCAKLVPKVLTQDQKELRVLRCQELLDLIQNEPDFLNSVVTGDESWMFEYGPESKRKSCAWHTKSSPRPKKARLSKSRIKMMIIVFFDIRGIVYYLFSSKLGRTNLAKHSIDTENVKPIKHKRYRVSPKERNIINEQIQYMLKEGVIRPSSSPWAFPVILVKKRDGSWRFCVDYRKLNNVTVKDVYPIPRIDDVMDTLQGSRYFSTVDLRSWYWQVEIKEKDKKKQLLQHPTGYTNSM</sequence>
<dbReference type="InterPro" id="IPR043128">
    <property type="entry name" value="Rev_trsase/Diguanyl_cyclase"/>
</dbReference>
<reference evidence="2 3" key="1">
    <citation type="submission" date="2022-01" db="EMBL/GenBank/DDBJ databases">
        <title>A chromosomal length assembly of Cordylochernes scorpioides.</title>
        <authorList>
            <person name="Zeh D."/>
            <person name="Zeh J."/>
        </authorList>
    </citation>
    <scope>NUCLEOTIDE SEQUENCE [LARGE SCALE GENOMIC DNA]</scope>
    <source>
        <strain evidence="2">IN4F17</strain>
        <tissue evidence="2">Whole Body</tissue>
    </source>
</reference>
<dbReference type="Gene3D" id="3.30.70.270">
    <property type="match status" value="1"/>
</dbReference>
<accession>A0ABY6K4M5</accession>
<dbReference type="InterPro" id="IPR000477">
    <property type="entry name" value="RT_dom"/>
</dbReference>
<dbReference type="PANTHER" id="PTHR24559:SF444">
    <property type="entry name" value="REVERSE TRANSCRIPTASE DOMAIN-CONTAINING PROTEIN"/>
    <property type="match status" value="1"/>
</dbReference>
<evidence type="ECO:0000313" key="3">
    <source>
        <dbReference type="Proteomes" id="UP001235939"/>
    </source>
</evidence>
<protein>
    <recommendedName>
        <fullName evidence="1">Reverse transcriptase domain-containing protein</fullName>
    </recommendedName>
</protein>
<dbReference type="SUPFAM" id="SSF56672">
    <property type="entry name" value="DNA/RNA polymerases"/>
    <property type="match status" value="1"/>
</dbReference>
<dbReference type="EMBL" id="CP092864">
    <property type="protein sequence ID" value="UYV63821.1"/>
    <property type="molecule type" value="Genomic_DNA"/>
</dbReference>
<proteinExistence type="predicted"/>
<organism evidence="2 3">
    <name type="scientific">Cordylochernes scorpioides</name>
    <dbReference type="NCBI Taxonomy" id="51811"/>
    <lineage>
        <taxon>Eukaryota</taxon>
        <taxon>Metazoa</taxon>
        <taxon>Ecdysozoa</taxon>
        <taxon>Arthropoda</taxon>
        <taxon>Chelicerata</taxon>
        <taxon>Arachnida</taxon>
        <taxon>Pseudoscorpiones</taxon>
        <taxon>Cheliferoidea</taxon>
        <taxon>Chernetidae</taxon>
        <taxon>Cordylochernes</taxon>
    </lineage>
</organism>
<feature type="domain" description="Reverse transcriptase" evidence="1">
    <location>
        <begin position="164"/>
        <end position="235"/>
    </location>
</feature>
<dbReference type="Gene3D" id="3.10.10.10">
    <property type="entry name" value="HIV Type 1 Reverse Transcriptase, subunit A, domain 1"/>
    <property type="match status" value="1"/>
</dbReference>
<dbReference type="Pfam" id="PF00078">
    <property type="entry name" value="RVT_1"/>
    <property type="match status" value="1"/>
</dbReference>
<keyword evidence="3" id="KW-1185">Reference proteome</keyword>
<dbReference type="PANTHER" id="PTHR24559">
    <property type="entry name" value="TRANSPOSON TY3-I GAG-POL POLYPROTEIN"/>
    <property type="match status" value="1"/>
</dbReference>
<dbReference type="InterPro" id="IPR043502">
    <property type="entry name" value="DNA/RNA_pol_sf"/>
</dbReference>
<evidence type="ECO:0000313" key="2">
    <source>
        <dbReference type="EMBL" id="UYV63821.1"/>
    </source>
</evidence>
<evidence type="ECO:0000259" key="1">
    <source>
        <dbReference type="Pfam" id="PF00078"/>
    </source>
</evidence>
<dbReference type="CDD" id="cd01647">
    <property type="entry name" value="RT_LTR"/>
    <property type="match status" value="1"/>
</dbReference>